<evidence type="ECO:0000256" key="2">
    <source>
        <dbReference type="ARBA" id="ARBA00022723"/>
    </source>
</evidence>
<dbReference type="PANTHER" id="PTHR11959:SF1">
    <property type="entry name" value="4-HYDROXYPHENYLPYRUVATE DIOXYGENASE"/>
    <property type="match status" value="1"/>
</dbReference>
<dbReference type="NCBIfam" id="TIGR01263">
    <property type="entry name" value="4HPPD"/>
    <property type="match status" value="1"/>
</dbReference>
<dbReference type="Pfam" id="PF00903">
    <property type="entry name" value="Glyoxalase"/>
    <property type="match status" value="1"/>
</dbReference>
<keyword evidence="3" id="KW-0677">Repeat</keyword>
<dbReference type="CDD" id="cd07250">
    <property type="entry name" value="HPPD_C_like"/>
    <property type="match status" value="1"/>
</dbReference>
<dbReference type="GO" id="GO:0046872">
    <property type="term" value="F:metal ion binding"/>
    <property type="evidence" value="ECO:0007669"/>
    <property type="project" value="UniProtKB-KW"/>
</dbReference>
<dbReference type="PROSITE" id="PS51819">
    <property type="entry name" value="VOC"/>
    <property type="match status" value="2"/>
</dbReference>
<evidence type="ECO:0000256" key="5">
    <source>
        <dbReference type="PIRSR" id="PIRSR009283-1"/>
    </source>
</evidence>
<dbReference type="Pfam" id="PF14696">
    <property type="entry name" value="Glyoxalase_5"/>
    <property type="match status" value="1"/>
</dbReference>
<dbReference type="EMBL" id="JAGSMN010000782">
    <property type="protein sequence ID" value="MBR7676934.1"/>
    <property type="molecule type" value="Genomic_DNA"/>
</dbReference>
<evidence type="ECO:0000313" key="9">
    <source>
        <dbReference type="Proteomes" id="UP000675554"/>
    </source>
</evidence>
<dbReference type="InterPro" id="IPR029068">
    <property type="entry name" value="Glyas_Bleomycin-R_OHBP_Dase"/>
</dbReference>
<dbReference type="InterPro" id="IPR037523">
    <property type="entry name" value="VOC_core"/>
</dbReference>
<keyword evidence="4 5" id="KW-0408">Iron</keyword>
<accession>A0A8T4J5M1</accession>
<feature type="binding site" evidence="5">
    <location>
        <position position="311"/>
    </location>
    <ligand>
        <name>Fe cation</name>
        <dbReference type="ChEBI" id="CHEBI:24875"/>
    </ligand>
</feature>
<feature type="domain" description="VOC" evidence="7">
    <location>
        <begin position="149"/>
        <end position="300"/>
    </location>
</feature>
<dbReference type="InterPro" id="IPR041736">
    <property type="entry name" value="4OHPhenylPyrv_dOase_N"/>
</dbReference>
<dbReference type="SUPFAM" id="SSF54593">
    <property type="entry name" value="Glyoxalase/Bleomycin resistance protein/Dihydroxybiphenyl dioxygenase"/>
    <property type="match status" value="1"/>
</dbReference>
<evidence type="ECO:0000256" key="4">
    <source>
        <dbReference type="ARBA" id="ARBA00023004"/>
    </source>
</evidence>
<feature type="binding site" evidence="5">
    <location>
        <position position="232"/>
    </location>
    <ligand>
        <name>Fe cation</name>
        <dbReference type="ChEBI" id="CHEBI:24875"/>
    </ligand>
</feature>
<dbReference type="Gene3D" id="3.10.180.10">
    <property type="entry name" value="2,3-Dihydroxybiphenyl 1,2-Dioxygenase, domain 1"/>
    <property type="match status" value="2"/>
</dbReference>
<evidence type="ECO:0000259" key="7">
    <source>
        <dbReference type="PROSITE" id="PS51819"/>
    </source>
</evidence>
<comment type="cofactor">
    <cofactor evidence="5">
        <name>Fe cation</name>
        <dbReference type="ChEBI" id="CHEBI:24875"/>
    </cofactor>
    <text evidence="5">Binds 1 Fe cation per subunit.</text>
</comment>
<dbReference type="GO" id="GO:0003868">
    <property type="term" value="F:4-hydroxyphenylpyruvate dioxygenase activity"/>
    <property type="evidence" value="ECO:0007669"/>
    <property type="project" value="UniProtKB-EC"/>
</dbReference>
<dbReference type="PANTHER" id="PTHR11959">
    <property type="entry name" value="4-HYDROXYPHENYLPYRUVATE DIOXYGENASE"/>
    <property type="match status" value="1"/>
</dbReference>
<reference evidence="8" key="1">
    <citation type="submission" date="2021-04" db="EMBL/GenBank/DDBJ databases">
        <title>Sequencing of actinobacteria type strains.</title>
        <authorList>
            <person name="Nguyen G.-S."/>
            <person name="Wentzel A."/>
        </authorList>
    </citation>
    <scope>NUCLEOTIDE SEQUENCE</scope>
    <source>
        <strain evidence="8">DSM 42095</strain>
    </source>
</reference>
<organism evidence="8 9">
    <name type="scientific">Streptomyces daliensis</name>
    <dbReference type="NCBI Taxonomy" id="299421"/>
    <lineage>
        <taxon>Bacteria</taxon>
        <taxon>Bacillati</taxon>
        <taxon>Actinomycetota</taxon>
        <taxon>Actinomycetes</taxon>
        <taxon>Kitasatosporales</taxon>
        <taxon>Streptomycetaceae</taxon>
        <taxon>Streptomyces</taxon>
    </lineage>
</organism>
<evidence type="ECO:0000313" key="8">
    <source>
        <dbReference type="EMBL" id="MBR7676934.1"/>
    </source>
</evidence>
<keyword evidence="8" id="KW-0560">Oxidoreductase</keyword>
<comment type="caution">
    <text evidence="8">The sequence shown here is derived from an EMBL/GenBank/DDBJ whole genome shotgun (WGS) entry which is preliminary data.</text>
</comment>
<keyword evidence="9" id="KW-1185">Reference proteome</keyword>
<dbReference type="CDD" id="cd08342">
    <property type="entry name" value="HPPD_N_like"/>
    <property type="match status" value="1"/>
</dbReference>
<keyword evidence="2 5" id="KW-0479">Metal-binding</keyword>
<sequence>MSAQDIAYIELYTADDAAMVDYFVSAMGFTRTGHRPGTGRGSVHLAQGDVRLVVTSGQETWGFLDRHGDGVADIALACDDVDATRDAALAAGGRPADSANGTASGAANGAPAVLGFGGVRHTLLPAPPSPRPTSTGRSRPDPAGERIRLLDHVAVCLEGGTLDQFADFYRDAFGLARYSSEYVDVGGQAMDSIVVRGASGGITFTLVAPDPAKGSGQLDAFLERNGGPGVQHLAFLTDEIVPAVRELRARGVEFLETPGSYYDMLQERFTETPERIAELRDTHVLADRDEWGYLLQLFSRSPYERDTLFYELIQRRGSRGFGSANIRALYEAVERDRQAAL</sequence>
<proteinExistence type="inferred from homology"/>
<gene>
    <name evidence="8" type="primary">hppD</name>
    <name evidence="8" type="ORF">KDA82_28810</name>
</gene>
<dbReference type="InterPro" id="IPR005956">
    <property type="entry name" value="4OHPhenylPyrv_dOase"/>
</dbReference>
<evidence type="ECO:0000256" key="3">
    <source>
        <dbReference type="ARBA" id="ARBA00022737"/>
    </source>
</evidence>
<dbReference type="EC" id="1.13.11.27" evidence="8"/>
<feature type="region of interest" description="Disordered" evidence="6">
    <location>
        <begin position="121"/>
        <end position="143"/>
    </location>
</feature>
<dbReference type="InterPro" id="IPR041735">
    <property type="entry name" value="4OHPhenylPyrv_dOase_C"/>
</dbReference>
<dbReference type="PIRSF" id="PIRSF009283">
    <property type="entry name" value="HPP_dOase"/>
    <property type="match status" value="1"/>
</dbReference>
<dbReference type="GO" id="GO:0006572">
    <property type="term" value="P:L-tyrosine catabolic process"/>
    <property type="evidence" value="ECO:0007669"/>
    <property type="project" value="TreeGrafter"/>
</dbReference>
<dbReference type="Proteomes" id="UP000675554">
    <property type="component" value="Unassembled WGS sequence"/>
</dbReference>
<feature type="binding site" evidence="5">
    <location>
        <position position="152"/>
    </location>
    <ligand>
        <name>Fe cation</name>
        <dbReference type="ChEBI" id="CHEBI:24875"/>
    </ligand>
</feature>
<dbReference type="InterPro" id="IPR004360">
    <property type="entry name" value="Glyas_Fos-R_dOase_dom"/>
</dbReference>
<evidence type="ECO:0000256" key="6">
    <source>
        <dbReference type="SAM" id="MobiDB-lite"/>
    </source>
</evidence>
<name>A0A8T4J5M1_9ACTN</name>
<evidence type="ECO:0000256" key="1">
    <source>
        <dbReference type="ARBA" id="ARBA00005877"/>
    </source>
</evidence>
<dbReference type="AlphaFoldDB" id="A0A8T4J5M1"/>
<protein>
    <submittedName>
        <fullName evidence="8">4-hydroxyphenylpyruvate dioxygenase</fullName>
        <ecNumber evidence="8">1.13.11.27</ecNumber>
    </submittedName>
</protein>
<keyword evidence="8" id="KW-0223">Dioxygenase</keyword>
<feature type="domain" description="VOC" evidence="7">
    <location>
        <begin position="5"/>
        <end position="126"/>
    </location>
</feature>
<comment type="similarity">
    <text evidence="1">Belongs to the 4HPPD family.</text>
</comment>